<feature type="transmembrane region" description="Helical" evidence="2">
    <location>
        <begin position="45"/>
        <end position="67"/>
    </location>
</feature>
<proteinExistence type="predicted"/>
<dbReference type="AlphaFoldDB" id="A0A814D3T0"/>
<evidence type="ECO:0000256" key="1">
    <source>
        <dbReference type="SAM" id="MobiDB-lite"/>
    </source>
</evidence>
<evidence type="ECO:0000313" key="4">
    <source>
        <dbReference type="Proteomes" id="UP000663828"/>
    </source>
</evidence>
<keyword evidence="2" id="KW-1133">Transmembrane helix</keyword>
<sequence>MFTSRSAAVYPQNALSDYSPPHIDDPHYRSGRFNRLDAKTRRRRIICFVVVLVVIVIGLVIGIKFGINKSNLTRETQPISHFTSTQTSTLTTLSAIPETVQITAISSIADISVPTRTPAIDNATNTNDYSSQTDVTSLDNQSSVTANDETMTTARNSMHNSMETSATVDITSEGSVLTDTTIESTTNAETIIHSTTVSSLNTTDQTDNPSSNATPSKNSSG</sequence>
<gene>
    <name evidence="3" type="ORF">XAT740_LOCUS10768</name>
</gene>
<dbReference type="Proteomes" id="UP000663828">
    <property type="component" value="Unassembled WGS sequence"/>
</dbReference>
<keyword evidence="2" id="KW-0812">Transmembrane</keyword>
<dbReference type="EMBL" id="CAJNOR010000580">
    <property type="protein sequence ID" value="CAF0952980.1"/>
    <property type="molecule type" value="Genomic_DNA"/>
</dbReference>
<accession>A0A814D3T0</accession>
<feature type="region of interest" description="Disordered" evidence="1">
    <location>
        <begin position="193"/>
        <end position="221"/>
    </location>
</feature>
<protein>
    <submittedName>
        <fullName evidence="3">Uncharacterized protein</fullName>
    </submittedName>
</protein>
<keyword evidence="2" id="KW-0472">Membrane</keyword>
<evidence type="ECO:0000256" key="2">
    <source>
        <dbReference type="SAM" id="Phobius"/>
    </source>
</evidence>
<keyword evidence="4" id="KW-1185">Reference proteome</keyword>
<feature type="region of interest" description="Disordered" evidence="1">
    <location>
        <begin position="122"/>
        <end position="146"/>
    </location>
</feature>
<reference evidence="3" key="1">
    <citation type="submission" date="2021-02" db="EMBL/GenBank/DDBJ databases">
        <authorList>
            <person name="Nowell W R."/>
        </authorList>
    </citation>
    <scope>NUCLEOTIDE SEQUENCE</scope>
</reference>
<organism evidence="3 4">
    <name type="scientific">Adineta ricciae</name>
    <name type="common">Rotifer</name>
    <dbReference type="NCBI Taxonomy" id="249248"/>
    <lineage>
        <taxon>Eukaryota</taxon>
        <taxon>Metazoa</taxon>
        <taxon>Spiralia</taxon>
        <taxon>Gnathifera</taxon>
        <taxon>Rotifera</taxon>
        <taxon>Eurotatoria</taxon>
        <taxon>Bdelloidea</taxon>
        <taxon>Adinetida</taxon>
        <taxon>Adinetidae</taxon>
        <taxon>Adineta</taxon>
    </lineage>
</organism>
<comment type="caution">
    <text evidence="3">The sequence shown here is derived from an EMBL/GenBank/DDBJ whole genome shotgun (WGS) entry which is preliminary data.</text>
</comment>
<name>A0A814D3T0_ADIRI</name>
<evidence type="ECO:0000313" key="3">
    <source>
        <dbReference type="EMBL" id="CAF0952980.1"/>
    </source>
</evidence>